<gene>
    <name evidence="1" type="ORF">NECAME_01773</name>
</gene>
<dbReference type="EMBL" id="KI658196">
    <property type="protein sequence ID" value="ETN83466.1"/>
    <property type="molecule type" value="Genomic_DNA"/>
</dbReference>
<protein>
    <submittedName>
        <fullName evidence="1">Uncharacterized protein</fullName>
    </submittedName>
</protein>
<organism evidence="1 2">
    <name type="scientific">Necator americanus</name>
    <name type="common">Human hookworm</name>
    <dbReference type="NCBI Taxonomy" id="51031"/>
    <lineage>
        <taxon>Eukaryota</taxon>
        <taxon>Metazoa</taxon>
        <taxon>Ecdysozoa</taxon>
        <taxon>Nematoda</taxon>
        <taxon>Chromadorea</taxon>
        <taxon>Rhabditida</taxon>
        <taxon>Rhabditina</taxon>
        <taxon>Rhabditomorpha</taxon>
        <taxon>Strongyloidea</taxon>
        <taxon>Ancylostomatidae</taxon>
        <taxon>Bunostominae</taxon>
        <taxon>Necator</taxon>
    </lineage>
</organism>
<name>W2TQR7_NECAM</name>
<proteinExistence type="predicted"/>
<accession>W2TQR7</accession>
<evidence type="ECO:0000313" key="1">
    <source>
        <dbReference type="EMBL" id="ETN83466.1"/>
    </source>
</evidence>
<dbReference type="OrthoDB" id="19944at2759"/>
<reference evidence="2" key="1">
    <citation type="journal article" date="2014" name="Nat. Genet.">
        <title>Genome of the human hookworm Necator americanus.</title>
        <authorList>
            <person name="Tang Y.T."/>
            <person name="Gao X."/>
            <person name="Rosa B.A."/>
            <person name="Abubucker S."/>
            <person name="Hallsworth-Pepin K."/>
            <person name="Martin J."/>
            <person name="Tyagi R."/>
            <person name="Heizer E."/>
            <person name="Zhang X."/>
            <person name="Bhonagiri-Palsikar V."/>
            <person name="Minx P."/>
            <person name="Warren W.C."/>
            <person name="Wang Q."/>
            <person name="Zhan B."/>
            <person name="Hotez P.J."/>
            <person name="Sternberg P.W."/>
            <person name="Dougall A."/>
            <person name="Gaze S.T."/>
            <person name="Mulvenna J."/>
            <person name="Sotillo J."/>
            <person name="Ranganathan S."/>
            <person name="Rabelo E.M."/>
            <person name="Wilson R.K."/>
            <person name="Felgner P.L."/>
            <person name="Bethony J."/>
            <person name="Hawdon J.M."/>
            <person name="Gasser R.B."/>
            <person name="Loukas A."/>
            <person name="Mitreva M."/>
        </authorList>
    </citation>
    <scope>NUCLEOTIDE SEQUENCE [LARGE SCALE GENOMIC DNA]</scope>
</reference>
<dbReference type="KEGG" id="nai:NECAME_01773"/>
<dbReference type="AlphaFoldDB" id="W2TQR7"/>
<dbReference type="Proteomes" id="UP000053676">
    <property type="component" value="Unassembled WGS sequence"/>
</dbReference>
<keyword evidence="2" id="KW-1185">Reference proteome</keyword>
<sequence>MYFACGLGVLMVLCRDSTFVRFSIEGANVTARSALHETRLKKITSCCMHQRADLREALLLIGKVFRFSSPFRFFMCVYVCS</sequence>
<dbReference type="STRING" id="51031.W2TQR7"/>
<evidence type="ECO:0000313" key="2">
    <source>
        <dbReference type="Proteomes" id="UP000053676"/>
    </source>
</evidence>